<dbReference type="Pfam" id="PF08713">
    <property type="entry name" value="DNA_alkylation"/>
    <property type="match status" value="1"/>
</dbReference>
<evidence type="ECO:0000313" key="1">
    <source>
        <dbReference type="EMBL" id="MBK3517237.1"/>
    </source>
</evidence>
<gene>
    <name evidence="1" type="ORF">JIV24_07795</name>
</gene>
<accession>A0ABS1HI58</accession>
<proteinExistence type="predicted"/>
<dbReference type="InterPro" id="IPR016024">
    <property type="entry name" value="ARM-type_fold"/>
</dbReference>
<sequence>MKFFIENQKVEKEVEWVLGQLRLHMNGATTAQMENSGINYRINYGVGLPHLQQLSKRIPVSYELAERLWFLEIRETMILASMIVPADKMTVEKCLQWATKISNKDLVERSAMYLWSRLENSSLLCVTWLAGESTYLKATSFYTIGRILQAKQSGSVPTARDLVASVNNSNELYVLKALSFALRMKLRVSASEREEIKKLTNEFKESGSTNKKIVAQELLTEIEFTEAK</sequence>
<dbReference type="Gene3D" id="1.25.10.90">
    <property type="match status" value="1"/>
</dbReference>
<dbReference type="EMBL" id="JAENRR010000014">
    <property type="protein sequence ID" value="MBK3517237.1"/>
    <property type="molecule type" value="Genomic_DNA"/>
</dbReference>
<dbReference type="RefSeq" id="WP_200464465.1">
    <property type="nucleotide sequence ID" value="NZ_JAENRR010000014.1"/>
</dbReference>
<evidence type="ECO:0000313" key="2">
    <source>
        <dbReference type="Proteomes" id="UP000605676"/>
    </source>
</evidence>
<reference evidence="1 2" key="1">
    <citation type="submission" date="2021-01" db="EMBL/GenBank/DDBJ databases">
        <title>Carboxyliciviraga sp.nov., isolated from coastal sediments.</title>
        <authorList>
            <person name="Lu D."/>
            <person name="Zhang T."/>
        </authorList>
    </citation>
    <scope>NUCLEOTIDE SEQUENCE [LARGE SCALE GENOMIC DNA]</scope>
    <source>
        <strain evidence="1 2">N1Y132</strain>
    </source>
</reference>
<dbReference type="InterPro" id="IPR014825">
    <property type="entry name" value="DNA_alkylation"/>
</dbReference>
<keyword evidence="2" id="KW-1185">Reference proteome</keyword>
<dbReference type="PANTHER" id="PTHR41291:SF1">
    <property type="entry name" value="DNA ALKYLATION REPAIR PROTEIN"/>
    <property type="match status" value="1"/>
</dbReference>
<dbReference type="Proteomes" id="UP000605676">
    <property type="component" value="Unassembled WGS sequence"/>
</dbReference>
<protein>
    <submittedName>
        <fullName evidence="1">DNA alkylation repair protein</fullName>
    </submittedName>
</protein>
<organism evidence="1 2">
    <name type="scientific">Carboxylicivirga marina</name>
    <dbReference type="NCBI Taxonomy" id="2800988"/>
    <lineage>
        <taxon>Bacteria</taxon>
        <taxon>Pseudomonadati</taxon>
        <taxon>Bacteroidota</taxon>
        <taxon>Bacteroidia</taxon>
        <taxon>Marinilabiliales</taxon>
        <taxon>Marinilabiliaceae</taxon>
        <taxon>Carboxylicivirga</taxon>
    </lineage>
</organism>
<name>A0ABS1HI58_9BACT</name>
<dbReference type="SUPFAM" id="SSF48371">
    <property type="entry name" value="ARM repeat"/>
    <property type="match status" value="1"/>
</dbReference>
<dbReference type="PANTHER" id="PTHR41291">
    <property type="entry name" value="DNA ALKYLATION REPAIR PROTEIN"/>
    <property type="match status" value="1"/>
</dbReference>
<comment type="caution">
    <text evidence="1">The sequence shown here is derived from an EMBL/GenBank/DDBJ whole genome shotgun (WGS) entry which is preliminary data.</text>
</comment>